<reference evidence="5" key="1">
    <citation type="submission" date="2022-11" db="EMBL/GenBank/DDBJ databases">
        <title>Robbsia betulipollinis sp. nov., isolated from pollen of birch (Betula pendula).</title>
        <authorList>
            <person name="Shi H."/>
            <person name="Ambika Manirajan B."/>
            <person name="Ratering S."/>
            <person name="Geissler-Plaum R."/>
            <person name="Schnell S."/>
        </authorList>
    </citation>
    <scope>NUCLEOTIDE SEQUENCE</scope>
    <source>
        <strain evidence="5">Bb-Pol-6</strain>
    </source>
</reference>
<dbReference type="InterPro" id="IPR011324">
    <property type="entry name" value="Cytotoxic_necrot_fac-like_cat"/>
</dbReference>
<evidence type="ECO:0000313" key="5">
    <source>
        <dbReference type="EMBL" id="MCY0386032.1"/>
    </source>
</evidence>
<dbReference type="NCBIfam" id="NF010013">
    <property type="entry name" value="PRK13487.1"/>
    <property type="match status" value="1"/>
</dbReference>
<dbReference type="NCBIfam" id="NF010014">
    <property type="entry name" value="PRK13489.1"/>
    <property type="match status" value="1"/>
</dbReference>
<dbReference type="SUPFAM" id="SSF64438">
    <property type="entry name" value="CNF1/YfiH-like putative cysteine hydrolases"/>
    <property type="match status" value="1"/>
</dbReference>
<evidence type="ECO:0000256" key="4">
    <source>
        <dbReference type="SAM" id="MobiDB-lite"/>
    </source>
</evidence>
<evidence type="ECO:0000313" key="6">
    <source>
        <dbReference type="Proteomes" id="UP001082899"/>
    </source>
</evidence>
<comment type="similarity">
    <text evidence="3">Belongs to the CheD family.</text>
</comment>
<evidence type="ECO:0000256" key="3">
    <source>
        <dbReference type="HAMAP-Rule" id="MF_01440"/>
    </source>
</evidence>
<dbReference type="PANTHER" id="PTHR35147">
    <property type="entry name" value="CHEMORECEPTOR GLUTAMINE DEAMIDASE CHED-RELATED"/>
    <property type="match status" value="1"/>
</dbReference>
<gene>
    <name evidence="3 5" type="primary">cheD</name>
    <name evidence="5" type="ORF">OVY01_01975</name>
</gene>
<dbReference type="InterPro" id="IPR038592">
    <property type="entry name" value="CheD-like_sf"/>
</dbReference>
<dbReference type="EMBL" id="JAPMXC010000001">
    <property type="protein sequence ID" value="MCY0386032.1"/>
    <property type="molecule type" value="Genomic_DNA"/>
</dbReference>
<dbReference type="Gene3D" id="3.30.1330.200">
    <property type="match status" value="1"/>
</dbReference>
<feature type="compositionally biased region" description="Low complexity" evidence="4">
    <location>
        <begin position="246"/>
        <end position="265"/>
    </location>
</feature>
<keyword evidence="6" id="KW-1185">Reference proteome</keyword>
<dbReference type="GO" id="GO:0050568">
    <property type="term" value="F:protein-glutamine glutaminase activity"/>
    <property type="evidence" value="ECO:0007669"/>
    <property type="project" value="UniProtKB-EC"/>
</dbReference>
<name>A0ABT3ZHX9_9BURK</name>
<dbReference type="RefSeq" id="WP_267845245.1">
    <property type="nucleotide sequence ID" value="NZ_JAPMXC010000001.1"/>
</dbReference>
<sequence>MKGLPHANHFYQDTDFGKPGVKLLMNEFYVTSEDMVLNTVLGSCVSACIRDPGTGIGGMNHFMLPDESGDPSRDSSDAMRYGAYAMEVLINELIKGGARRSGLEAKVFGGAAVLKRMHTLNIGEDNSRFVRRYLALENIRIVAEDLEGEHPRKVCFMPATGRVMVRKLPLDVRVADPQARSASIALEQRERAMAEQMRSLGARHAERASGTVEVFGRGDAQTRNAAVLARPAAVAPRVELFIRRPAAPGAKPSGKPGTAAPAAAKPFHETM</sequence>
<dbReference type="HAMAP" id="MF_01440">
    <property type="entry name" value="CheD"/>
    <property type="match status" value="1"/>
</dbReference>
<keyword evidence="1 3" id="KW-0145">Chemotaxis</keyword>
<dbReference type="EC" id="3.5.1.44" evidence="3"/>
<dbReference type="PANTHER" id="PTHR35147:SF2">
    <property type="entry name" value="CHEMORECEPTOR GLUTAMINE DEAMIDASE CHED-RELATED"/>
    <property type="match status" value="1"/>
</dbReference>
<accession>A0ABT3ZHX9</accession>
<evidence type="ECO:0000256" key="2">
    <source>
        <dbReference type="ARBA" id="ARBA00022801"/>
    </source>
</evidence>
<dbReference type="CDD" id="cd16352">
    <property type="entry name" value="CheD"/>
    <property type="match status" value="1"/>
</dbReference>
<comment type="catalytic activity">
    <reaction evidence="3">
        <text>L-glutaminyl-[protein] + H2O = L-glutamyl-[protein] + NH4(+)</text>
        <dbReference type="Rhea" id="RHEA:16441"/>
        <dbReference type="Rhea" id="RHEA-COMP:10207"/>
        <dbReference type="Rhea" id="RHEA-COMP:10208"/>
        <dbReference type="ChEBI" id="CHEBI:15377"/>
        <dbReference type="ChEBI" id="CHEBI:28938"/>
        <dbReference type="ChEBI" id="CHEBI:29973"/>
        <dbReference type="ChEBI" id="CHEBI:30011"/>
        <dbReference type="EC" id="3.5.1.44"/>
    </reaction>
</comment>
<proteinExistence type="inferred from homology"/>
<protein>
    <recommendedName>
        <fullName evidence="3">Probable chemoreceptor glutamine deamidase CheD</fullName>
        <ecNumber evidence="3">3.5.1.44</ecNumber>
    </recommendedName>
</protein>
<evidence type="ECO:0000256" key="1">
    <source>
        <dbReference type="ARBA" id="ARBA00022500"/>
    </source>
</evidence>
<organism evidence="5 6">
    <name type="scientific">Robbsia betulipollinis</name>
    <dbReference type="NCBI Taxonomy" id="2981849"/>
    <lineage>
        <taxon>Bacteria</taxon>
        <taxon>Pseudomonadati</taxon>
        <taxon>Pseudomonadota</taxon>
        <taxon>Betaproteobacteria</taxon>
        <taxon>Burkholderiales</taxon>
        <taxon>Burkholderiaceae</taxon>
        <taxon>Robbsia</taxon>
    </lineage>
</organism>
<dbReference type="Pfam" id="PF03975">
    <property type="entry name" value="CheD"/>
    <property type="match status" value="1"/>
</dbReference>
<dbReference type="Proteomes" id="UP001082899">
    <property type="component" value="Unassembled WGS sequence"/>
</dbReference>
<dbReference type="InterPro" id="IPR005659">
    <property type="entry name" value="Chemorcpt_Glu_NH3ase_CheD"/>
</dbReference>
<feature type="region of interest" description="Disordered" evidence="4">
    <location>
        <begin position="246"/>
        <end position="271"/>
    </location>
</feature>
<comment type="function">
    <text evidence="3">Probably deamidates glutamine residues to glutamate on methyl-accepting chemotaxis receptors (MCPs), playing an important role in chemotaxis.</text>
</comment>
<keyword evidence="2 3" id="KW-0378">Hydrolase</keyword>
<comment type="caution">
    <text evidence="5">The sequence shown here is derived from an EMBL/GenBank/DDBJ whole genome shotgun (WGS) entry which is preliminary data.</text>
</comment>